<gene>
    <name evidence="1" type="ORF">LCGC14_2177810</name>
</gene>
<comment type="caution">
    <text evidence="1">The sequence shown here is derived from an EMBL/GenBank/DDBJ whole genome shotgun (WGS) entry which is preliminary data.</text>
</comment>
<protein>
    <submittedName>
        <fullName evidence="1">Uncharacterized protein</fullName>
    </submittedName>
</protein>
<sequence>MTKEEKTKKCKQEVEKLLDRYSCAIIATPVFRVGESNSLKVTSEVKIVHIIKHIIKPKKDKYIN</sequence>
<evidence type="ECO:0000313" key="1">
    <source>
        <dbReference type="EMBL" id="KKL63167.1"/>
    </source>
</evidence>
<dbReference type="AlphaFoldDB" id="A0A0F9GIZ9"/>
<name>A0A0F9GIZ9_9ZZZZ</name>
<accession>A0A0F9GIZ9</accession>
<reference evidence="1" key="1">
    <citation type="journal article" date="2015" name="Nature">
        <title>Complex archaea that bridge the gap between prokaryotes and eukaryotes.</title>
        <authorList>
            <person name="Spang A."/>
            <person name="Saw J.H."/>
            <person name="Jorgensen S.L."/>
            <person name="Zaremba-Niedzwiedzka K."/>
            <person name="Martijn J."/>
            <person name="Lind A.E."/>
            <person name="van Eijk R."/>
            <person name="Schleper C."/>
            <person name="Guy L."/>
            <person name="Ettema T.J."/>
        </authorList>
    </citation>
    <scope>NUCLEOTIDE SEQUENCE</scope>
</reference>
<dbReference type="EMBL" id="LAZR01028260">
    <property type="protein sequence ID" value="KKL63167.1"/>
    <property type="molecule type" value="Genomic_DNA"/>
</dbReference>
<proteinExistence type="predicted"/>
<organism evidence="1">
    <name type="scientific">marine sediment metagenome</name>
    <dbReference type="NCBI Taxonomy" id="412755"/>
    <lineage>
        <taxon>unclassified sequences</taxon>
        <taxon>metagenomes</taxon>
        <taxon>ecological metagenomes</taxon>
    </lineage>
</organism>